<evidence type="ECO:0000313" key="5">
    <source>
        <dbReference type="Proteomes" id="UP000184418"/>
    </source>
</evidence>
<gene>
    <name evidence="4" type="ORF">SAMN02745146_0367</name>
</gene>
<dbReference type="AlphaFoldDB" id="A0A1M6MQZ4"/>
<evidence type="ECO:0000256" key="1">
    <source>
        <dbReference type="ARBA" id="ARBA00022553"/>
    </source>
</evidence>
<keyword evidence="1 2" id="KW-0597">Phosphoprotein</keyword>
<dbReference type="GO" id="GO:0000160">
    <property type="term" value="P:phosphorelay signal transduction system"/>
    <property type="evidence" value="ECO:0007669"/>
    <property type="project" value="InterPro"/>
</dbReference>
<keyword evidence="5" id="KW-1185">Reference proteome</keyword>
<feature type="modified residue" description="4-aspartylphosphate" evidence="2">
    <location>
        <position position="64"/>
    </location>
</feature>
<dbReference type="PROSITE" id="PS50110">
    <property type="entry name" value="RESPONSE_REGULATORY"/>
    <property type="match status" value="1"/>
</dbReference>
<dbReference type="RefSeq" id="WP_073112801.1">
    <property type="nucleotide sequence ID" value="NZ_FQYN01000015.1"/>
</dbReference>
<dbReference type="Proteomes" id="UP000184418">
    <property type="component" value="Unassembled WGS sequence"/>
</dbReference>
<dbReference type="OrthoDB" id="1524091at2"/>
<dbReference type="STRING" id="1121955.SAMN02745146_0367"/>
<dbReference type="SUPFAM" id="SSF52172">
    <property type="entry name" value="CheY-like"/>
    <property type="match status" value="1"/>
</dbReference>
<name>A0A1M6MQZ4_9BACT</name>
<organism evidence="4 5">
    <name type="scientific">Hymenobacter daecheongensis DSM 21074</name>
    <dbReference type="NCBI Taxonomy" id="1121955"/>
    <lineage>
        <taxon>Bacteria</taxon>
        <taxon>Pseudomonadati</taxon>
        <taxon>Bacteroidota</taxon>
        <taxon>Cytophagia</taxon>
        <taxon>Cytophagales</taxon>
        <taxon>Hymenobacteraceae</taxon>
        <taxon>Hymenobacter</taxon>
    </lineage>
</organism>
<accession>A0A1M6MQZ4</accession>
<feature type="domain" description="Response regulatory" evidence="3">
    <location>
        <begin position="6"/>
        <end position="133"/>
    </location>
</feature>
<dbReference type="Pfam" id="PF00072">
    <property type="entry name" value="Response_reg"/>
    <property type="match status" value="1"/>
</dbReference>
<dbReference type="Gene3D" id="3.40.50.2300">
    <property type="match status" value="1"/>
</dbReference>
<dbReference type="InterPro" id="IPR011006">
    <property type="entry name" value="CheY-like_superfamily"/>
</dbReference>
<sequence>MEPLPAVLLVDDDDTANFLHHRLLLRHQAAHRVEAVHSGAEALAWLTATTDQFSPTHPALILLDINMPDMNGYGVLAAFQQLPPARQANARFVIVTSSTNAQDLRRLAPLPLLGVVQKPLTAEKLSDVLAWYWQPLTRQPPFATAADGPVGGTQTSTLQS</sequence>
<evidence type="ECO:0000256" key="2">
    <source>
        <dbReference type="PROSITE-ProRule" id="PRU00169"/>
    </source>
</evidence>
<dbReference type="PANTHER" id="PTHR44591">
    <property type="entry name" value="STRESS RESPONSE REGULATOR PROTEIN 1"/>
    <property type="match status" value="1"/>
</dbReference>
<proteinExistence type="predicted"/>
<evidence type="ECO:0000313" key="4">
    <source>
        <dbReference type="EMBL" id="SHJ85816.1"/>
    </source>
</evidence>
<dbReference type="InterPro" id="IPR050595">
    <property type="entry name" value="Bact_response_regulator"/>
</dbReference>
<dbReference type="InterPro" id="IPR001789">
    <property type="entry name" value="Sig_transdc_resp-reg_receiver"/>
</dbReference>
<evidence type="ECO:0000259" key="3">
    <source>
        <dbReference type="PROSITE" id="PS50110"/>
    </source>
</evidence>
<reference evidence="4 5" key="1">
    <citation type="submission" date="2016-11" db="EMBL/GenBank/DDBJ databases">
        <authorList>
            <person name="Jaros S."/>
            <person name="Januszkiewicz K."/>
            <person name="Wedrychowicz H."/>
        </authorList>
    </citation>
    <scope>NUCLEOTIDE SEQUENCE [LARGE SCALE GENOMIC DNA]</scope>
    <source>
        <strain evidence="4 5">DSM 21074</strain>
    </source>
</reference>
<protein>
    <submittedName>
        <fullName evidence="4">Response regulator receiver domain-containing protein</fullName>
    </submittedName>
</protein>
<dbReference type="SMART" id="SM00448">
    <property type="entry name" value="REC"/>
    <property type="match status" value="1"/>
</dbReference>
<dbReference type="EMBL" id="FQYN01000015">
    <property type="protein sequence ID" value="SHJ85816.1"/>
    <property type="molecule type" value="Genomic_DNA"/>
</dbReference>
<dbReference type="PANTHER" id="PTHR44591:SF3">
    <property type="entry name" value="RESPONSE REGULATORY DOMAIN-CONTAINING PROTEIN"/>
    <property type="match status" value="1"/>
</dbReference>